<organism evidence="4 5">
    <name type="scientific">Paenibacillus baimaensis</name>
    <dbReference type="NCBI Taxonomy" id="2982185"/>
    <lineage>
        <taxon>Bacteria</taxon>
        <taxon>Bacillati</taxon>
        <taxon>Bacillota</taxon>
        <taxon>Bacilli</taxon>
        <taxon>Bacillales</taxon>
        <taxon>Paenibacillaceae</taxon>
        <taxon>Paenibacillus</taxon>
    </lineage>
</organism>
<reference evidence="4 5" key="1">
    <citation type="submission" date="2022-09" db="EMBL/GenBank/DDBJ databases">
        <authorList>
            <person name="Han X.L."/>
            <person name="Wang Q."/>
            <person name="Lu T."/>
        </authorList>
    </citation>
    <scope>NUCLEOTIDE SEQUENCE [LARGE SCALE GENOMIC DNA]</scope>
    <source>
        <strain evidence="4 5">WQ 127069</strain>
    </source>
</reference>
<comment type="caution">
    <text evidence="4">The sequence shown here is derived from an EMBL/GenBank/DDBJ whole genome shotgun (WGS) entry which is preliminary data.</text>
</comment>
<dbReference type="RefSeq" id="WP_262689063.1">
    <property type="nucleotide sequence ID" value="NZ_JAOQIO010000125.1"/>
</dbReference>
<keyword evidence="5" id="KW-1185">Reference proteome</keyword>
<evidence type="ECO:0000313" key="5">
    <source>
        <dbReference type="Proteomes" id="UP001652445"/>
    </source>
</evidence>
<dbReference type="InterPro" id="IPR055170">
    <property type="entry name" value="GFO_IDH_MocA-like_dom"/>
</dbReference>
<evidence type="ECO:0000259" key="3">
    <source>
        <dbReference type="Pfam" id="PF22725"/>
    </source>
</evidence>
<evidence type="ECO:0000313" key="4">
    <source>
        <dbReference type="EMBL" id="MCU6798316.1"/>
    </source>
</evidence>
<dbReference type="InterPro" id="IPR036291">
    <property type="entry name" value="NAD(P)-bd_dom_sf"/>
</dbReference>
<protein>
    <submittedName>
        <fullName evidence="4">Gfo/Idh/MocA family oxidoreductase</fullName>
    </submittedName>
</protein>
<evidence type="ECO:0000259" key="2">
    <source>
        <dbReference type="Pfam" id="PF01408"/>
    </source>
</evidence>
<name>A0ABT2UUH2_9BACL</name>
<dbReference type="Gene3D" id="3.30.360.10">
    <property type="entry name" value="Dihydrodipicolinate Reductase, domain 2"/>
    <property type="match status" value="1"/>
</dbReference>
<dbReference type="Pfam" id="PF22725">
    <property type="entry name" value="GFO_IDH_MocA_C3"/>
    <property type="match status" value="1"/>
</dbReference>
<accession>A0ABT2UUH2</accession>
<evidence type="ECO:0000256" key="1">
    <source>
        <dbReference type="ARBA" id="ARBA00023002"/>
    </source>
</evidence>
<dbReference type="Gene3D" id="3.40.50.720">
    <property type="entry name" value="NAD(P)-binding Rossmann-like Domain"/>
    <property type="match status" value="1"/>
</dbReference>
<dbReference type="Pfam" id="PF01408">
    <property type="entry name" value="GFO_IDH_MocA"/>
    <property type="match status" value="1"/>
</dbReference>
<dbReference type="Proteomes" id="UP001652445">
    <property type="component" value="Unassembled WGS sequence"/>
</dbReference>
<gene>
    <name evidence="4" type="ORF">OB236_39925</name>
</gene>
<dbReference type="InterPro" id="IPR050463">
    <property type="entry name" value="Gfo/Idh/MocA_oxidrdct_glycsds"/>
</dbReference>
<dbReference type="PANTHER" id="PTHR43818:SF11">
    <property type="entry name" value="BCDNA.GH03377"/>
    <property type="match status" value="1"/>
</dbReference>
<dbReference type="InterPro" id="IPR000683">
    <property type="entry name" value="Gfo/Idh/MocA-like_OxRdtase_N"/>
</dbReference>
<proteinExistence type="predicted"/>
<dbReference type="PANTHER" id="PTHR43818">
    <property type="entry name" value="BCDNA.GH03377"/>
    <property type="match status" value="1"/>
</dbReference>
<dbReference type="SUPFAM" id="SSF55347">
    <property type="entry name" value="Glyceraldehyde-3-phosphate dehydrogenase-like, C-terminal domain"/>
    <property type="match status" value="1"/>
</dbReference>
<sequence>MNDKLRVVFIGAGRMANSVHYPSLSSFGEEVDIVGICDVYPESLKKTADMYGIENRYTDYKAMIEETKPDAVYAIGQPHIMYDVWMWCLRQGLNLYIEKPLGITIHQARALVYTAEQHNCITQVSFQRRSSPMVSKLRDECLKRGPITHAVCKFYKSEIEPFLGARDRMMDDTVHSIDTIRWMCGGEAVKIESTTKRIGVPDINFISATIEFDTGATGYLINSWSSGRRIFSVEMHAPNICVEAEHETKGYLYADGDTTGIEYDAREEAGGTELFQYGGFQAKHREFIDCLKAGTQPSSNFKDALKTMEIAEVILAQALLNGK</sequence>
<dbReference type="EMBL" id="JAOQIO010000125">
    <property type="protein sequence ID" value="MCU6798316.1"/>
    <property type="molecule type" value="Genomic_DNA"/>
</dbReference>
<feature type="domain" description="Gfo/Idh/MocA-like oxidoreductase N-terminal" evidence="2">
    <location>
        <begin position="5"/>
        <end position="125"/>
    </location>
</feature>
<dbReference type="SUPFAM" id="SSF51735">
    <property type="entry name" value="NAD(P)-binding Rossmann-fold domains"/>
    <property type="match status" value="1"/>
</dbReference>
<feature type="domain" description="GFO/IDH/MocA-like oxidoreductase" evidence="3">
    <location>
        <begin position="169"/>
        <end position="228"/>
    </location>
</feature>
<keyword evidence="1" id="KW-0560">Oxidoreductase</keyword>